<sequence length="72" mass="8429">SLHGEKEKYMKRYKCPKCKSTNYSSTCMGFMGDRDENEIRCFNCGWKGFTFELDGYTGSLIEGPFSKKNYKR</sequence>
<name>A0A0F9ICK2_9ZZZZ</name>
<dbReference type="EMBL" id="LAZR01021495">
    <property type="protein sequence ID" value="KKL85122.1"/>
    <property type="molecule type" value="Genomic_DNA"/>
</dbReference>
<feature type="non-terminal residue" evidence="1">
    <location>
        <position position="1"/>
    </location>
</feature>
<dbReference type="AlphaFoldDB" id="A0A0F9ICK2"/>
<reference evidence="1" key="1">
    <citation type="journal article" date="2015" name="Nature">
        <title>Complex archaea that bridge the gap between prokaryotes and eukaryotes.</title>
        <authorList>
            <person name="Spang A."/>
            <person name="Saw J.H."/>
            <person name="Jorgensen S.L."/>
            <person name="Zaremba-Niedzwiedzka K."/>
            <person name="Martijn J."/>
            <person name="Lind A.E."/>
            <person name="van Eijk R."/>
            <person name="Schleper C."/>
            <person name="Guy L."/>
            <person name="Ettema T.J."/>
        </authorList>
    </citation>
    <scope>NUCLEOTIDE SEQUENCE</scope>
</reference>
<gene>
    <name evidence="1" type="ORF">LCGC14_1957840</name>
</gene>
<organism evidence="1">
    <name type="scientific">marine sediment metagenome</name>
    <dbReference type="NCBI Taxonomy" id="412755"/>
    <lineage>
        <taxon>unclassified sequences</taxon>
        <taxon>metagenomes</taxon>
        <taxon>ecological metagenomes</taxon>
    </lineage>
</organism>
<protein>
    <submittedName>
        <fullName evidence="1">Uncharacterized protein</fullName>
    </submittedName>
</protein>
<proteinExistence type="predicted"/>
<evidence type="ECO:0000313" key="1">
    <source>
        <dbReference type="EMBL" id="KKL85122.1"/>
    </source>
</evidence>
<comment type="caution">
    <text evidence="1">The sequence shown here is derived from an EMBL/GenBank/DDBJ whole genome shotgun (WGS) entry which is preliminary data.</text>
</comment>
<accession>A0A0F9ICK2</accession>